<evidence type="ECO:0000256" key="1">
    <source>
        <dbReference type="SAM" id="MobiDB-lite"/>
    </source>
</evidence>
<dbReference type="Gene3D" id="3.60.10.10">
    <property type="entry name" value="Endonuclease/exonuclease/phosphatase"/>
    <property type="match status" value="1"/>
</dbReference>
<name>A0A1Q9CVL5_SYMMI</name>
<evidence type="ECO:0000313" key="3">
    <source>
        <dbReference type="Proteomes" id="UP000186817"/>
    </source>
</evidence>
<keyword evidence="3" id="KW-1185">Reference proteome</keyword>
<proteinExistence type="predicted"/>
<dbReference type="InterPro" id="IPR036691">
    <property type="entry name" value="Endo/exonu/phosph_ase_sf"/>
</dbReference>
<feature type="region of interest" description="Disordered" evidence="1">
    <location>
        <begin position="326"/>
        <end position="357"/>
    </location>
</feature>
<evidence type="ECO:0008006" key="4">
    <source>
        <dbReference type="Google" id="ProtNLM"/>
    </source>
</evidence>
<dbReference type="OrthoDB" id="422155at2759"/>
<dbReference type="EMBL" id="LSRX01000890">
    <property type="protein sequence ID" value="OLP86958.1"/>
    <property type="molecule type" value="Genomic_DNA"/>
</dbReference>
<feature type="compositionally biased region" description="Basic and acidic residues" evidence="1">
    <location>
        <begin position="372"/>
        <end position="403"/>
    </location>
</feature>
<gene>
    <name evidence="2" type="ORF">AK812_SmicGene31885</name>
</gene>
<feature type="compositionally biased region" description="Polar residues" evidence="1">
    <location>
        <begin position="10"/>
        <end position="22"/>
    </location>
</feature>
<dbReference type="AlphaFoldDB" id="A0A1Q9CVL5"/>
<organism evidence="2 3">
    <name type="scientific">Symbiodinium microadriaticum</name>
    <name type="common">Dinoflagellate</name>
    <name type="synonym">Zooxanthella microadriatica</name>
    <dbReference type="NCBI Taxonomy" id="2951"/>
    <lineage>
        <taxon>Eukaryota</taxon>
        <taxon>Sar</taxon>
        <taxon>Alveolata</taxon>
        <taxon>Dinophyceae</taxon>
        <taxon>Suessiales</taxon>
        <taxon>Symbiodiniaceae</taxon>
        <taxon>Symbiodinium</taxon>
    </lineage>
</organism>
<dbReference type="Proteomes" id="UP000186817">
    <property type="component" value="Unassembled WGS sequence"/>
</dbReference>
<evidence type="ECO:0000313" key="2">
    <source>
        <dbReference type="EMBL" id="OLP86958.1"/>
    </source>
</evidence>
<feature type="region of interest" description="Disordered" evidence="1">
    <location>
        <begin position="369"/>
        <end position="437"/>
    </location>
</feature>
<feature type="region of interest" description="Disordered" evidence="1">
    <location>
        <begin position="1"/>
        <end position="22"/>
    </location>
</feature>
<sequence>MNFDVMGPASVQSHGSQVPWQSREVQQTISEEATVDLRVARAITSRVGAPMGAKQTDSGNGTANFSWSAKRAYRRARKRAANNGGTFYRGRWHTVSSLGAHRSSSTDLRMQPGVTDTRALQGPAERARLKVLTYNIGGISGEAYPVFCDWLVRQREADIVLVQELHWGCGQTEGTWLIGKWQAVVSADPANRFCGVGIFVSPRLQAEVGFCSWIQGRLLHVRCETQKVTVDVVCLYQWAVDERQPAVNEGRRQQVNQLVLLNTWSLSRGEVVNYGLTAEGHAEPGQLLSSSDQFRAIHDYFAIAYDSTCNAAKMWLRRKQQRTPQGRWISVGMPHQPLLIPREDKPPSMDVPMEEQAALAQAEYAEVFGSGSKEKEKDKDKEKNDPWLDQERKPKYSRGEGKAGKGGSWNAASSWDPKGSWGQQAGRQKWGDQGQNEGTLDAQTQHLIQAMVRLSLRHEQELGMIRAETGFMLFLDTPMHHPMSFLPKLQEIAADWTEKNAAGLVKTGLKVMLMMALVKELQTRLEAFREEPEKITRAEATGWIGQGATEMDPVWHYFVWNPKTKQQERSDQQPVATSVLLASLDILFKNLAAPGVLQRFRSTKGLEGNFDSVEVVPFLLWIGLRSNQAHLCYQAFMQLAGSAVTKLLGLRIRPERLARQPAAKKVEECFKAVSYCDWSNRS</sequence>
<accession>A0A1Q9CVL5</accession>
<comment type="caution">
    <text evidence="2">The sequence shown here is derived from an EMBL/GenBank/DDBJ whole genome shotgun (WGS) entry which is preliminary data.</text>
</comment>
<protein>
    <recommendedName>
        <fullName evidence="4">Endonuclease/exonuclease/phosphatase domain-containing protein</fullName>
    </recommendedName>
</protein>
<dbReference type="SUPFAM" id="SSF56219">
    <property type="entry name" value="DNase I-like"/>
    <property type="match status" value="1"/>
</dbReference>
<reference evidence="2 3" key="1">
    <citation type="submission" date="2016-02" db="EMBL/GenBank/DDBJ databases">
        <title>Genome analysis of coral dinoflagellate symbionts highlights evolutionary adaptations to a symbiotic lifestyle.</title>
        <authorList>
            <person name="Aranda M."/>
            <person name="Li Y."/>
            <person name="Liew Y.J."/>
            <person name="Baumgarten S."/>
            <person name="Simakov O."/>
            <person name="Wilson M."/>
            <person name="Piel J."/>
            <person name="Ashoor H."/>
            <person name="Bougouffa S."/>
            <person name="Bajic V.B."/>
            <person name="Ryu T."/>
            <person name="Ravasi T."/>
            <person name="Bayer T."/>
            <person name="Micklem G."/>
            <person name="Kim H."/>
            <person name="Bhak J."/>
            <person name="Lajeunesse T.C."/>
            <person name="Voolstra C.R."/>
        </authorList>
    </citation>
    <scope>NUCLEOTIDE SEQUENCE [LARGE SCALE GENOMIC DNA]</scope>
    <source>
        <strain evidence="2 3">CCMP2467</strain>
    </source>
</reference>